<dbReference type="GO" id="GO:0044027">
    <property type="term" value="P:negative regulation of gene expression via chromosomal CpG island methylation"/>
    <property type="evidence" value="ECO:0007669"/>
    <property type="project" value="TreeGrafter"/>
</dbReference>
<proteinExistence type="inferred from homology"/>
<dbReference type="InterPro" id="IPR001525">
    <property type="entry name" value="C5_MeTfrase"/>
</dbReference>
<dbReference type="InterPro" id="IPR050390">
    <property type="entry name" value="C5-Methyltransferase"/>
</dbReference>
<evidence type="ECO:0000256" key="7">
    <source>
        <dbReference type="SAM" id="MobiDB-lite"/>
    </source>
</evidence>
<dbReference type="PRINTS" id="PR00105">
    <property type="entry name" value="C5METTRFRASE"/>
</dbReference>
<dbReference type="PANTHER" id="PTHR10629">
    <property type="entry name" value="CYTOSINE-SPECIFIC METHYLTRANSFERASE"/>
    <property type="match status" value="1"/>
</dbReference>
<dbReference type="NCBIfam" id="TIGR00675">
    <property type="entry name" value="dcm"/>
    <property type="match status" value="1"/>
</dbReference>
<dbReference type="InterPro" id="IPR000313">
    <property type="entry name" value="PWWP_dom"/>
</dbReference>
<dbReference type="GO" id="GO:0003886">
    <property type="term" value="F:DNA (cytosine-5-)-methyltransferase activity"/>
    <property type="evidence" value="ECO:0007669"/>
    <property type="project" value="UniProtKB-EC"/>
</dbReference>
<reference evidence="9" key="1">
    <citation type="submission" date="2021-01" db="EMBL/GenBank/DDBJ databases">
        <authorList>
            <person name="Corre E."/>
            <person name="Pelletier E."/>
            <person name="Niang G."/>
            <person name="Scheremetjew M."/>
            <person name="Finn R."/>
            <person name="Kale V."/>
            <person name="Holt S."/>
            <person name="Cochrane G."/>
            <person name="Meng A."/>
            <person name="Brown T."/>
            <person name="Cohen L."/>
        </authorList>
    </citation>
    <scope>NUCLEOTIDE SEQUENCE</scope>
    <source>
        <strain evidence="9">Clade-D-RCC2572</strain>
    </source>
</reference>
<dbReference type="PROSITE" id="PS50812">
    <property type="entry name" value="PWWP"/>
    <property type="match status" value="1"/>
</dbReference>
<dbReference type="EMBL" id="HBEW01003997">
    <property type="protein sequence ID" value="CAD8581471.1"/>
    <property type="molecule type" value="Transcribed_RNA"/>
</dbReference>
<dbReference type="InterPro" id="IPR029063">
    <property type="entry name" value="SAM-dependent_MTases_sf"/>
</dbReference>
<evidence type="ECO:0000256" key="5">
    <source>
        <dbReference type="PROSITE-ProRule" id="PRU01016"/>
    </source>
</evidence>
<comment type="similarity">
    <text evidence="5 6">Belongs to the class I-like SAM-binding methyltransferase superfamily. C5-methyltransferase family.</text>
</comment>
<feature type="region of interest" description="Disordered" evidence="7">
    <location>
        <begin position="856"/>
        <end position="888"/>
    </location>
</feature>
<dbReference type="GO" id="GO:0003677">
    <property type="term" value="F:DNA binding"/>
    <property type="evidence" value="ECO:0007669"/>
    <property type="project" value="TreeGrafter"/>
</dbReference>
<name>A0A7S0KJG8_9CHLO</name>
<feature type="domain" description="PWWP" evidence="8">
    <location>
        <begin position="589"/>
        <end position="652"/>
    </location>
</feature>
<feature type="compositionally biased region" description="Acidic residues" evidence="7">
    <location>
        <begin position="530"/>
        <end position="547"/>
    </location>
</feature>
<dbReference type="CDD" id="cd05162">
    <property type="entry name" value="PWWP"/>
    <property type="match status" value="1"/>
</dbReference>
<sequence length="888" mass="100128">MSFNSRACIVTYCVICQLHRTVDGLSSLRWRGPYWRTRRRWLGVILRRAHHRCHALSWPRHHSLPFFNTPIIMVSLRVASLFSGIGGLDQGLARAGHRIVLMCERDEHCKQVLTARFPGVPLLNDVAEVLPFMIAQCDLISAGFPCNDCSHENLKRPGLEEGVATRNVAHVFRLLESVKVPWVLLENVCGLLTWNQQGKSRPAIDYVVSELENLGYRWAYRVVNLASFGLPHQRRRVFIVASLHGDPRDVLLSQYALCQGQCISMGEHRECFQCFWTPPRMATKYFSASIDLGEKRRGPLTDVLHCLTTTNGRRTCVVKQEGDAKPELSMLRIEDAERLMGFTPGYTLPCYPLKKPNERQPVYDEDLQTFKRFALLGLACSVPQSQWLGAQLFNPYGVKFAYDALSEPFEQACPGGAEAHARAKAWPQAAYNMLEDPSQPKWMGRRRAPPEVSDAPLIRGFVPLGEFLEYEGAPVRYELRASYLRRLEISHDNIDETIRRALDVKASSKKSGDALESPASAKKSRLLTILDDEDESTEEDVDLFSCDDGERGDADDGGEVQDEVESDDDLDEHGMTTHGECVFVKWRVSKAHGSVYWPGIALHPLKDHAVIPNEALKVSDGKLNDEHRLVIFFGGRTFAWKLASNVFPFASFYSEAKKQSVFKSKNKYEAAIEEARAWCTARNLSKPQNPIVVRNIERLFKAPEPCMMCDKCATESVRRALDDKPQTRRNRVLAASKEPPPTAHPLLKSKCAQLKIIELARSGHIGAVLALRKANAVGQRVLVLWHTDAAFYSGTITSFDEHKFVFRVDYDDADVDAEFKPWEETVMLAQDVPSPEANAPSDLKKQHARAALEAQISKHAARRDYDAPPLEKTTMRHDAQGRPIKLHK</sequence>
<keyword evidence="3 5" id="KW-0808">Transferase</keyword>
<organism evidence="9">
    <name type="scientific">Ostreococcus mediterraneus</name>
    <dbReference type="NCBI Taxonomy" id="1486918"/>
    <lineage>
        <taxon>Eukaryota</taxon>
        <taxon>Viridiplantae</taxon>
        <taxon>Chlorophyta</taxon>
        <taxon>Mamiellophyceae</taxon>
        <taxon>Mamiellales</taxon>
        <taxon>Bathycoccaceae</taxon>
        <taxon>Ostreococcus</taxon>
    </lineage>
</organism>
<dbReference type="SUPFAM" id="SSF53335">
    <property type="entry name" value="S-adenosyl-L-methionine-dependent methyltransferases"/>
    <property type="match status" value="1"/>
</dbReference>
<protein>
    <recommendedName>
        <fullName evidence="1">DNA (cytosine-5-)-methyltransferase</fullName>
        <ecNumber evidence="1">2.1.1.37</ecNumber>
    </recommendedName>
</protein>
<dbReference type="GO" id="GO:0005634">
    <property type="term" value="C:nucleus"/>
    <property type="evidence" value="ECO:0007669"/>
    <property type="project" value="TreeGrafter"/>
</dbReference>
<feature type="compositionally biased region" description="Acidic residues" evidence="7">
    <location>
        <begin position="555"/>
        <end position="571"/>
    </location>
</feature>
<dbReference type="Pfam" id="PF00855">
    <property type="entry name" value="PWWP"/>
    <property type="match status" value="1"/>
</dbReference>
<feature type="active site" evidence="5">
    <location>
        <position position="146"/>
    </location>
</feature>
<dbReference type="EC" id="2.1.1.37" evidence="1"/>
<dbReference type="Gene3D" id="3.40.50.150">
    <property type="entry name" value="Vaccinia Virus protein VP39"/>
    <property type="match status" value="1"/>
</dbReference>
<gene>
    <name evidence="9" type="ORF">OMED0929_LOCUS3350</name>
</gene>
<accession>A0A7S0KJG8</accession>
<dbReference type="GO" id="GO:0032259">
    <property type="term" value="P:methylation"/>
    <property type="evidence" value="ECO:0007669"/>
    <property type="project" value="UniProtKB-KW"/>
</dbReference>
<evidence type="ECO:0000256" key="6">
    <source>
        <dbReference type="RuleBase" id="RU000416"/>
    </source>
</evidence>
<keyword evidence="4 5" id="KW-0949">S-adenosyl-L-methionine</keyword>
<dbReference type="AlphaFoldDB" id="A0A7S0KJG8"/>
<evidence type="ECO:0000256" key="1">
    <source>
        <dbReference type="ARBA" id="ARBA00011975"/>
    </source>
</evidence>
<dbReference type="Gene3D" id="2.30.30.140">
    <property type="match status" value="2"/>
</dbReference>
<evidence type="ECO:0000256" key="4">
    <source>
        <dbReference type="ARBA" id="ARBA00022691"/>
    </source>
</evidence>
<dbReference type="SUPFAM" id="SSF63748">
    <property type="entry name" value="Tudor/PWWP/MBT"/>
    <property type="match status" value="2"/>
</dbReference>
<evidence type="ECO:0000256" key="2">
    <source>
        <dbReference type="ARBA" id="ARBA00022603"/>
    </source>
</evidence>
<feature type="region of interest" description="Disordered" evidence="7">
    <location>
        <begin position="526"/>
        <end position="573"/>
    </location>
</feature>
<keyword evidence="2 5" id="KW-0489">Methyltransferase</keyword>
<dbReference type="PROSITE" id="PS51679">
    <property type="entry name" value="SAM_MT_C5"/>
    <property type="match status" value="1"/>
</dbReference>
<evidence type="ECO:0000259" key="8">
    <source>
        <dbReference type="PROSITE" id="PS50812"/>
    </source>
</evidence>
<dbReference type="Pfam" id="PF00145">
    <property type="entry name" value="DNA_methylase"/>
    <property type="match status" value="1"/>
</dbReference>
<dbReference type="PANTHER" id="PTHR10629:SF50">
    <property type="entry name" value="DNA (CYTOSINE-5)-METHYLTRANSFERASE CMT3"/>
    <property type="match status" value="1"/>
</dbReference>
<evidence type="ECO:0000256" key="3">
    <source>
        <dbReference type="ARBA" id="ARBA00022679"/>
    </source>
</evidence>
<evidence type="ECO:0000313" key="9">
    <source>
        <dbReference type="EMBL" id="CAD8581471.1"/>
    </source>
</evidence>